<gene>
    <name evidence="2" type="ORF">FRACYDRAFT_271761</name>
</gene>
<evidence type="ECO:0000256" key="1">
    <source>
        <dbReference type="SAM" id="MobiDB-lite"/>
    </source>
</evidence>
<proteinExistence type="predicted"/>
<accession>A0A1E7ER44</accession>
<keyword evidence="3" id="KW-1185">Reference proteome</keyword>
<dbReference type="Proteomes" id="UP000095751">
    <property type="component" value="Unassembled WGS sequence"/>
</dbReference>
<feature type="region of interest" description="Disordered" evidence="1">
    <location>
        <begin position="1"/>
        <end position="24"/>
    </location>
</feature>
<sequence length="261" mass="28207">MSSLPANFSDRFNGEESVSTSDTVATLPPYQQVNILTSNGTGSPGNYSYLQDMFRTMQYSNFRAFSPLASMQPGTGWIYQGQASQDGQGDGFATFAEWYENKVEQGWKFLLMPDLPRDVPMLYLHGDCAPGTGCPLCTKSQKCVNIGGENQEWLQAVENHTPDSKTAPIQSGDLPMLDQVSDFNMKIEHFLEGIADSDSDSDSIESKSNNQKDVNIVANVVVDASEDTAVTAASAEESSSSMVAASSLATLVVATITTMMM</sequence>
<dbReference type="AlphaFoldDB" id="A0A1E7ER44"/>
<evidence type="ECO:0000313" key="3">
    <source>
        <dbReference type="Proteomes" id="UP000095751"/>
    </source>
</evidence>
<dbReference type="InParanoid" id="A0A1E7ER44"/>
<protein>
    <submittedName>
        <fullName evidence="2">Uncharacterized protein</fullName>
    </submittedName>
</protein>
<dbReference type="KEGG" id="fcy:FRACYDRAFT_271761"/>
<evidence type="ECO:0000313" key="2">
    <source>
        <dbReference type="EMBL" id="OEU08490.1"/>
    </source>
</evidence>
<dbReference type="EMBL" id="KV784380">
    <property type="protein sequence ID" value="OEU08490.1"/>
    <property type="molecule type" value="Genomic_DNA"/>
</dbReference>
<organism evidence="2 3">
    <name type="scientific">Fragilariopsis cylindrus CCMP1102</name>
    <dbReference type="NCBI Taxonomy" id="635003"/>
    <lineage>
        <taxon>Eukaryota</taxon>
        <taxon>Sar</taxon>
        <taxon>Stramenopiles</taxon>
        <taxon>Ochrophyta</taxon>
        <taxon>Bacillariophyta</taxon>
        <taxon>Bacillariophyceae</taxon>
        <taxon>Bacillariophycidae</taxon>
        <taxon>Bacillariales</taxon>
        <taxon>Bacillariaceae</taxon>
        <taxon>Fragilariopsis</taxon>
    </lineage>
</organism>
<name>A0A1E7ER44_9STRA</name>
<reference evidence="2 3" key="1">
    <citation type="submission" date="2016-09" db="EMBL/GenBank/DDBJ databases">
        <title>Extensive genetic diversity and differential bi-allelic expression allows diatom success in the polar Southern Ocean.</title>
        <authorList>
            <consortium name="DOE Joint Genome Institute"/>
            <person name="Mock T."/>
            <person name="Otillar R.P."/>
            <person name="Strauss J."/>
            <person name="Dupont C."/>
            <person name="Frickenhaus S."/>
            <person name="Maumus F."/>
            <person name="Mcmullan M."/>
            <person name="Sanges R."/>
            <person name="Schmutz J."/>
            <person name="Toseland A."/>
            <person name="Valas R."/>
            <person name="Veluchamy A."/>
            <person name="Ward B.J."/>
            <person name="Allen A."/>
            <person name="Barry K."/>
            <person name="Falciatore A."/>
            <person name="Ferrante M."/>
            <person name="Fortunato A.E."/>
            <person name="Gloeckner G."/>
            <person name="Gruber A."/>
            <person name="Hipkin R."/>
            <person name="Janech M."/>
            <person name="Kroth P."/>
            <person name="Leese F."/>
            <person name="Lindquist E."/>
            <person name="Lyon B.R."/>
            <person name="Martin J."/>
            <person name="Mayer C."/>
            <person name="Parker M."/>
            <person name="Quesneville H."/>
            <person name="Raymond J."/>
            <person name="Uhlig C."/>
            <person name="Valentin K.U."/>
            <person name="Worden A.Z."/>
            <person name="Armbrust E.V."/>
            <person name="Bowler C."/>
            <person name="Green B."/>
            <person name="Moulton V."/>
            <person name="Van Oosterhout C."/>
            <person name="Grigoriev I."/>
        </authorList>
    </citation>
    <scope>NUCLEOTIDE SEQUENCE [LARGE SCALE GENOMIC DNA]</scope>
    <source>
        <strain evidence="2 3">CCMP1102</strain>
    </source>
</reference>